<dbReference type="Proteomes" id="UP000077317">
    <property type="component" value="Chromosome"/>
</dbReference>
<dbReference type="KEGG" id="spat:A0O21_04270"/>
<dbReference type="STRING" id="1811193.A0O21_04270"/>
<dbReference type="Gene3D" id="3.40.50.880">
    <property type="match status" value="1"/>
</dbReference>
<reference evidence="1 2" key="1">
    <citation type="journal article" date="2016" name="Int. J. Syst. Evol. Microbiol.">
        <title>Streptococcuspantholopis sp. nov., isolated from faeces of the Tibetan antelope (Pantholops hodgsonii).</title>
        <authorList>
            <person name="Bai X."/>
            <person name="Xiong Y."/>
            <person name="Lu S."/>
            <person name="Jin D."/>
            <person name="Lai X."/>
            <person name="Yang J."/>
            <person name="Niu L."/>
            <person name="Hu S."/>
            <person name="Meng X."/>
            <person name="Pu J."/>
            <person name="Ye C."/>
            <person name="Xu J."/>
        </authorList>
    </citation>
    <scope>NUCLEOTIDE SEQUENCE [LARGE SCALE GENOMIC DNA]</scope>
    <source>
        <strain evidence="1 2">TA 26</strain>
    </source>
</reference>
<sequence>MSKKPIIGITANQRPNPEAKEISWSYVPSGFVNGVKAVGGLPLVLPVGNPKTAPDYVSMIDKLILIGGQNVDPSFYGERNQASDDDFFKERDIFELALIEETVKQKKPIFSVCRGTQLMNVALGGSLYQDIENHWQDRPADYLSHNMVIKEDSKLADIYGSASSINSFHHQSINHLASELRVIAEDPKDGTIEAVESIDPRMRFLGVQWHPELLYETRKEDLELFRYVVCEL</sequence>
<dbReference type="OrthoDB" id="9813383at2"/>
<dbReference type="GO" id="GO:0005829">
    <property type="term" value="C:cytosol"/>
    <property type="evidence" value="ECO:0007669"/>
    <property type="project" value="TreeGrafter"/>
</dbReference>
<dbReference type="EMBL" id="CP014699">
    <property type="protein sequence ID" value="AND79297.1"/>
    <property type="molecule type" value="Genomic_DNA"/>
</dbReference>
<dbReference type="CDD" id="cd01745">
    <property type="entry name" value="GATase1_2"/>
    <property type="match status" value="1"/>
</dbReference>
<proteinExistence type="predicted"/>
<dbReference type="GO" id="GO:0033969">
    <property type="term" value="F:gamma-glutamyl-gamma-aminobutyrate hydrolase activity"/>
    <property type="evidence" value="ECO:0007669"/>
    <property type="project" value="TreeGrafter"/>
</dbReference>
<dbReference type="InterPro" id="IPR029062">
    <property type="entry name" value="Class_I_gatase-like"/>
</dbReference>
<dbReference type="InterPro" id="IPR011697">
    <property type="entry name" value="Peptidase_C26"/>
</dbReference>
<dbReference type="GO" id="GO:0006598">
    <property type="term" value="P:polyamine catabolic process"/>
    <property type="evidence" value="ECO:0007669"/>
    <property type="project" value="TreeGrafter"/>
</dbReference>
<gene>
    <name evidence="1" type="ORF">A0O21_04270</name>
</gene>
<dbReference type="PANTHER" id="PTHR43235">
    <property type="entry name" value="GLUTAMINE AMIDOTRANSFERASE PB2B2.05-RELATED"/>
    <property type="match status" value="1"/>
</dbReference>
<dbReference type="AlphaFoldDB" id="A0A172Q797"/>
<dbReference type="Pfam" id="PF07722">
    <property type="entry name" value="Peptidase_C26"/>
    <property type="match status" value="1"/>
</dbReference>
<dbReference type="RefSeq" id="WP_067061830.1">
    <property type="nucleotide sequence ID" value="NZ_CP014699.1"/>
</dbReference>
<reference evidence="2" key="2">
    <citation type="submission" date="2016-03" db="EMBL/GenBank/DDBJ databases">
        <title>Streptococcus antelopensis sp. nov., isolated from the feces of the Tibetan antelope (Pantholops hodgsonii) in Hoh Xil National Nature Reserve, Qinghai, China.</title>
        <authorList>
            <person name="Bai X."/>
        </authorList>
    </citation>
    <scope>NUCLEOTIDE SEQUENCE [LARGE SCALE GENOMIC DNA]</scope>
    <source>
        <strain evidence="2">TA 26</strain>
    </source>
</reference>
<dbReference type="PROSITE" id="PS51273">
    <property type="entry name" value="GATASE_TYPE_1"/>
    <property type="match status" value="1"/>
</dbReference>
<evidence type="ECO:0000313" key="2">
    <source>
        <dbReference type="Proteomes" id="UP000077317"/>
    </source>
</evidence>
<evidence type="ECO:0000313" key="1">
    <source>
        <dbReference type="EMBL" id="AND79297.1"/>
    </source>
</evidence>
<keyword evidence="2" id="KW-1185">Reference proteome</keyword>
<dbReference type="InterPro" id="IPR044668">
    <property type="entry name" value="PuuD-like"/>
</dbReference>
<accession>A0A172Q797</accession>
<organism evidence="1 2">
    <name type="scientific">Streptococcus pantholopis</name>
    <dbReference type="NCBI Taxonomy" id="1811193"/>
    <lineage>
        <taxon>Bacteria</taxon>
        <taxon>Bacillati</taxon>
        <taxon>Bacillota</taxon>
        <taxon>Bacilli</taxon>
        <taxon>Lactobacillales</taxon>
        <taxon>Streptococcaceae</taxon>
        <taxon>Streptococcus</taxon>
    </lineage>
</organism>
<protein>
    <submittedName>
        <fullName evidence="1">Gamma-glutamyl hydrolase</fullName>
    </submittedName>
</protein>
<keyword evidence="1" id="KW-0378">Hydrolase</keyword>
<name>A0A172Q797_9STRE</name>
<dbReference type="PANTHER" id="PTHR43235:SF1">
    <property type="entry name" value="GLUTAMINE AMIDOTRANSFERASE PB2B2.05-RELATED"/>
    <property type="match status" value="1"/>
</dbReference>
<dbReference type="SUPFAM" id="SSF52317">
    <property type="entry name" value="Class I glutamine amidotransferase-like"/>
    <property type="match status" value="1"/>
</dbReference>